<evidence type="ECO:0008006" key="2">
    <source>
        <dbReference type="Google" id="ProtNLM"/>
    </source>
</evidence>
<evidence type="ECO:0000313" key="1">
    <source>
        <dbReference type="EMBL" id="QJA72849.1"/>
    </source>
</evidence>
<gene>
    <name evidence="1" type="ORF">MM415A02587_0015</name>
</gene>
<organism evidence="1">
    <name type="scientific">viral metagenome</name>
    <dbReference type="NCBI Taxonomy" id="1070528"/>
    <lineage>
        <taxon>unclassified sequences</taxon>
        <taxon>metagenomes</taxon>
        <taxon>organismal metagenomes</taxon>
    </lineage>
</organism>
<name>A0A6M3JRY0_9ZZZZ</name>
<proteinExistence type="predicted"/>
<sequence length="90" mass="9892">MKNIFKIFVLILLLIGCVEKDVGLKTASKPSPSQFVLLVNCKAVVGEASSSCCQYIRPLVISARFDGENIVIDALSDNIRIQSDTDKPHR</sequence>
<dbReference type="EMBL" id="MT141982">
    <property type="protein sequence ID" value="QJA72849.1"/>
    <property type="molecule type" value="Genomic_DNA"/>
</dbReference>
<protein>
    <recommendedName>
        <fullName evidence="2">Lipoprotein</fullName>
    </recommendedName>
</protein>
<reference evidence="1" key="1">
    <citation type="submission" date="2020-03" db="EMBL/GenBank/DDBJ databases">
        <title>The deep terrestrial virosphere.</title>
        <authorList>
            <person name="Holmfeldt K."/>
            <person name="Nilsson E."/>
            <person name="Simone D."/>
            <person name="Lopez-Fernandez M."/>
            <person name="Wu X."/>
            <person name="de Brujin I."/>
            <person name="Lundin D."/>
            <person name="Andersson A."/>
            <person name="Bertilsson S."/>
            <person name="Dopson M."/>
        </authorList>
    </citation>
    <scope>NUCLEOTIDE SEQUENCE</scope>
    <source>
        <strain evidence="1">MM415A02587</strain>
    </source>
</reference>
<accession>A0A6M3JRY0</accession>
<dbReference type="AlphaFoldDB" id="A0A6M3JRY0"/>
<dbReference type="PROSITE" id="PS51257">
    <property type="entry name" value="PROKAR_LIPOPROTEIN"/>
    <property type="match status" value="1"/>
</dbReference>